<evidence type="ECO:0000313" key="3">
    <source>
        <dbReference type="Proteomes" id="UP000076532"/>
    </source>
</evidence>
<dbReference type="AlphaFoldDB" id="A0A166QCH8"/>
<feature type="compositionally biased region" description="Basic and acidic residues" evidence="1">
    <location>
        <begin position="154"/>
        <end position="164"/>
    </location>
</feature>
<reference evidence="2 3" key="1">
    <citation type="journal article" date="2016" name="Mol. Biol. Evol.">
        <title>Comparative Genomics of Early-Diverging Mushroom-Forming Fungi Provides Insights into the Origins of Lignocellulose Decay Capabilities.</title>
        <authorList>
            <person name="Nagy L.G."/>
            <person name="Riley R."/>
            <person name="Tritt A."/>
            <person name="Adam C."/>
            <person name="Daum C."/>
            <person name="Floudas D."/>
            <person name="Sun H."/>
            <person name="Yadav J.S."/>
            <person name="Pangilinan J."/>
            <person name="Larsson K.H."/>
            <person name="Matsuura K."/>
            <person name="Barry K."/>
            <person name="Labutti K."/>
            <person name="Kuo R."/>
            <person name="Ohm R.A."/>
            <person name="Bhattacharya S.S."/>
            <person name="Shirouzu T."/>
            <person name="Yoshinaga Y."/>
            <person name="Martin F.M."/>
            <person name="Grigoriev I.V."/>
            <person name="Hibbett D.S."/>
        </authorList>
    </citation>
    <scope>NUCLEOTIDE SEQUENCE [LARGE SCALE GENOMIC DNA]</scope>
    <source>
        <strain evidence="2 3">CBS 109695</strain>
    </source>
</reference>
<protein>
    <submittedName>
        <fullName evidence="2">Uncharacterized protein</fullName>
    </submittedName>
</protein>
<organism evidence="2 3">
    <name type="scientific">Athelia psychrophila</name>
    <dbReference type="NCBI Taxonomy" id="1759441"/>
    <lineage>
        <taxon>Eukaryota</taxon>
        <taxon>Fungi</taxon>
        <taxon>Dikarya</taxon>
        <taxon>Basidiomycota</taxon>
        <taxon>Agaricomycotina</taxon>
        <taxon>Agaricomycetes</taxon>
        <taxon>Agaricomycetidae</taxon>
        <taxon>Atheliales</taxon>
        <taxon>Atheliaceae</taxon>
        <taxon>Athelia</taxon>
    </lineage>
</organism>
<dbReference type="Proteomes" id="UP000076532">
    <property type="component" value="Unassembled WGS sequence"/>
</dbReference>
<feature type="compositionally biased region" description="Basic residues" evidence="1">
    <location>
        <begin position="126"/>
        <end position="139"/>
    </location>
</feature>
<feature type="region of interest" description="Disordered" evidence="1">
    <location>
        <begin position="284"/>
        <end position="307"/>
    </location>
</feature>
<accession>A0A166QCH8</accession>
<proteinExistence type="predicted"/>
<dbReference type="EMBL" id="KV417511">
    <property type="protein sequence ID" value="KZP26996.1"/>
    <property type="molecule type" value="Genomic_DNA"/>
</dbReference>
<name>A0A166QCH8_9AGAM</name>
<feature type="compositionally biased region" description="Basic and acidic residues" evidence="1">
    <location>
        <begin position="74"/>
        <end position="86"/>
    </location>
</feature>
<evidence type="ECO:0000256" key="1">
    <source>
        <dbReference type="SAM" id="MobiDB-lite"/>
    </source>
</evidence>
<evidence type="ECO:0000313" key="2">
    <source>
        <dbReference type="EMBL" id="KZP26996.1"/>
    </source>
</evidence>
<keyword evidence="3" id="KW-1185">Reference proteome</keyword>
<feature type="region of interest" description="Disordered" evidence="1">
    <location>
        <begin position="52"/>
        <end position="164"/>
    </location>
</feature>
<feature type="compositionally biased region" description="Polar residues" evidence="1">
    <location>
        <begin position="110"/>
        <end position="120"/>
    </location>
</feature>
<sequence>MAAISITVLIRLPAHRQKSSVDHEEISIDHDYSVSVADFEDIGNRVARWAKDLPGPNGFISHTRPPSPARTRSVKKEWSSNKRIDNHLPGSPSGFVSHTRPPPPSESEHSQQVQRLINTTGTGGAHHTRLPKKERRSNKQKPCEQRLHQNNANRGEKRRREVNLKDREHHVDSIAKLSRSLGFGFEVWLTFLLQERIVHSDVWVACQSDRVIQMVYRNDGVMDWHFEIRGPTQVTRRWCTTSPVLSISVPLSLQFALATLSINRIVSPILKLCRSADQRWRRLSREQLSSSPSPPMSRRGRPPMHTTQAAAKRLVNRRGVGSLDHSSEAMSTEPPSTGTIQPFDCRDVLVWANYGSLPEAAQLLLTIRVRHLFCPVSVNMADRLSSQPIEGMGNAYFTYTFASQVSIFRNQPIIPKDNEIDVSTVSNDLFAMATLVEERLAPQPNMLSLRLAVNDCMSRFHIARMSNLADTGDTLVTLLLGSIAVDGLDSRIELDIVELVKIMHRVVRKLRARLGWFRSGLVYDYPEILTPR</sequence>
<gene>
    <name evidence="2" type="ORF">FIBSPDRAFT_886894</name>
</gene>